<dbReference type="NCBIfam" id="TIGR01973">
    <property type="entry name" value="NuoG"/>
    <property type="match status" value="1"/>
</dbReference>
<dbReference type="PANTHER" id="PTHR43105:SF10">
    <property type="entry name" value="NADH-QUINONE OXIDOREDUCTASE SUBUNIT G"/>
    <property type="match status" value="1"/>
</dbReference>
<dbReference type="InterPro" id="IPR006656">
    <property type="entry name" value="Mopterin_OxRdtase"/>
</dbReference>
<dbReference type="PROSITE" id="PS00641">
    <property type="entry name" value="COMPLEX1_75K_1"/>
    <property type="match status" value="1"/>
</dbReference>
<dbReference type="GO" id="GO:0051537">
    <property type="term" value="F:2 iron, 2 sulfur cluster binding"/>
    <property type="evidence" value="ECO:0007669"/>
    <property type="project" value="UniProtKB-KW"/>
</dbReference>
<dbReference type="InterPro" id="IPR019574">
    <property type="entry name" value="NADH_UbQ_OxRdtase_Gsu_4Fe4S-bd"/>
</dbReference>
<dbReference type="SUPFAM" id="SSF53706">
    <property type="entry name" value="Formate dehydrogenase/DMSO reductase, domains 1-3"/>
    <property type="match status" value="1"/>
</dbReference>
<dbReference type="GO" id="GO:0008137">
    <property type="term" value="F:NADH dehydrogenase (ubiquinone) activity"/>
    <property type="evidence" value="ECO:0007669"/>
    <property type="project" value="InterPro"/>
</dbReference>
<evidence type="ECO:0000259" key="18">
    <source>
        <dbReference type="PROSITE" id="PS51085"/>
    </source>
</evidence>
<dbReference type="PROSITE" id="PS51669">
    <property type="entry name" value="4FE4S_MOW_BIS_MGD"/>
    <property type="match status" value="1"/>
</dbReference>
<evidence type="ECO:0000256" key="12">
    <source>
        <dbReference type="ARBA" id="ARBA00023027"/>
    </source>
</evidence>
<keyword evidence="7" id="KW-0874">Quinone</keyword>
<dbReference type="GO" id="GO:0051539">
    <property type="term" value="F:4 iron, 4 sulfur cluster binding"/>
    <property type="evidence" value="ECO:0007669"/>
    <property type="project" value="UniProtKB-KW"/>
</dbReference>
<dbReference type="Gene3D" id="2.20.25.90">
    <property type="entry name" value="ADC-like domains"/>
    <property type="match status" value="1"/>
</dbReference>
<name>A0A1M6FMS5_MALRU</name>
<dbReference type="EMBL" id="FQZT01000003">
    <property type="protein sequence ID" value="SHI98909.1"/>
    <property type="molecule type" value="Genomic_DNA"/>
</dbReference>
<dbReference type="Pfam" id="PF10588">
    <property type="entry name" value="NADH-G_4Fe-4S_3"/>
    <property type="match status" value="1"/>
</dbReference>
<dbReference type="InterPro" id="IPR001041">
    <property type="entry name" value="2Fe-2S_ferredoxin-type"/>
</dbReference>
<evidence type="ECO:0000256" key="2">
    <source>
        <dbReference type="ARBA" id="ARBA00002378"/>
    </source>
</evidence>
<dbReference type="InterPro" id="IPR010228">
    <property type="entry name" value="NADH_UbQ_OxRdtase_Gsu"/>
</dbReference>
<dbReference type="PROSITE" id="PS00642">
    <property type="entry name" value="COMPLEX1_75K_2"/>
    <property type="match status" value="1"/>
</dbReference>
<dbReference type="InterPro" id="IPR036010">
    <property type="entry name" value="2Fe-2S_ferredoxin-like_sf"/>
</dbReference>
<feature type="domain" description="4Fe-4S Mo/W bis-MGD-type" evidence="19">
    <location>
        <begin position="217"/>
        <end position="273"/>
    </location>
</feature>
<evidence type="ECO:0000256" key="8">
    <source>
        <dbReference type="ARBA" id="ARBA00022723"/>
    </source>
</evidence>
<evidence type="ECO:0000313" key="22">
    <source>
        <dbReference type="Proteomes" id="UP000184171"/>
    </source>
</evidence>
<dbReference type="InterPro" id="IPR006657">
    <property type="entry name" value="MoPterin_dinucl-bd_dom"/>
</dbReference>
<comment type="function">
    <text evidence="2">NDH-1 shuttles electrons from NADH, via FMN and iron-sulfur (Fe-S) centers, to quinones in the respiratory chain. The immediate electron acceptor for the enzyme in this species is believed to be ubiquinone. Couples the redox reaction to proton translocation (for every two electrons transferred, four hydrogen ions are translocated across the cytoplasmic membrane), and thus conserves the redox energy in a proton gradient.</text>
</comment>
<protein>
    <submittedName>
        <fullName evidence="21">NADH dehydrogenase subunit G</fullName>
    </submittedName>
</protein>
<dbReference type="Proteomes" id="UP000184171">
    <property type="component" value="Unassembled WGS sequence"/>
</dbReference>
<dbReference type="PANTHER" id="PTHR43105">
    <property type="entry name" value="RESPIRATORY NITRATE REDUCTASE"/>
    <property type="match status" value="1"/>
</dbReference>
<comment type="cofactor">
    <cofactor evidence="15">
        <name>[2Fe-2S] cluster</name>
        <dbReference type="ChEBI" id="CHEBI:190135"/>
    </cofactor>
</comment>
<accession>A0A1M6FMS5</accession>
<dbReference type="Gene3D" id="3.40.50.740">
    <property type="match status" value="2"/>
</dbReference>
<evidence type="ECO:0000256" key="10">
    <source>
        <dbReference type="ARBA" id="ARBA00023004"/>
    </source>
</evidence>
<evidence type="ECO:0000256" key="14">
    <source>
        <dbReference type="ARBA" id="ARBA00023136"/>
    </source>
</evidence>
<dbReference type="PROSITE" id="PS51839">
    <property type="entry name" value="4FE4S_HC3"/>
    <property type="match status" value="1"/>
</dbReference>
<sequence>MPTLTIDNQQVTVPDGTTVLEAAEQLGIVIPHFCYHKALGAVGACRMCAVTVVEGTFKGLKMSCLVKAEEGMVVTTDDQQSVEFRARVSEWLMLNHPHDCPVCDEGGECQLQEMTIASGHGLRRYTGKKRTYNNQQLGPFIAQEMNRCIQCYRCVRTYKDYCGGKDFGVMGSRNRVFFGRFKDGTLESDFSGNIVDACPTGVFTDKTYRFKSRYWDLQEAPSICPHCSLGCSTVPGGRYGELQRVRSSVNEKVNGFFICDRGRFGSSYVNHPERPRQATRGSWKLTVDEALQQLDVKARELINQHGPESVLLLGSNRASLETNWLLQRWAEEIGCRAPLLSAHLPRHQAAQVAAFDLADRLCSLEKVRQSDLVVAIGADPLAEAPMLGVALRQAVRSGGKVKVFDPRPVELPCDFEKQTVSPTELLDLLDGTSVESKQLVDLLRGAERPVLVAGGLMLGAGGMLRLKKIAAAASNDQRNCLVHPLLGGANSFGAALLSLPEQDDLLTRLESERIKMLVCVETDPLLEAPDNERFAKALSLLEELVVLDYLPTPLSVHANLFIPTTAPVESEGTFINNEGRQQLFAPVIKPRLPISVTGEGNHPPREFIDVAPGSDPIPSWQLFQQLLGEATDLPTLREKMKTAVPRLIDFETLQPGGVSCRVAHVDERCIYTDEIPAAPEESLQLVVTPARYGSDLLSRYSAKLQPRFTEACVQLHPQDAAARGLQDGAKVVLDTVEGPFNLTLKCNDKMAIGCALVENGPKFQQLVPGGKLSFCKVHAGMSHG</sequence>
<proteinExistence type="inferred from homology"/>
<keyword evidence="13" id="KW-0830">Ubiquinone</keyword>
<dbReference type="PROSITE" id="PS51085">
    <property type="entry name" value="2FE2S_FER_2"/>
    <property type="match status" value="1"/>
</dbReference>
<dbReference type="RefSeq" id="WP_072907023.1">
    <property type="nucleotide sequence ID" value="NZ_FQZT01000003.1"/>
</dbReference>
<dbReference type="Pfam" id="PF00384">
    <property type="entry name" value="Molybdopterin"/>
    <property type="match status" value="1"/>
</dbReference>
<keyword evidence="6" id="KW-0001">2Fe-2S</keyword>
<evidence type="ECO:0000256" key="15">
    <source>
        <dbReference type="ARBA" id="ARBA00034078"/>
    </source>
</evidence>
<dbReference type="Gene3D" id="2.40.40.20">
    <property type="match status" value="1"/>
</dbReference>
<dbReference type="OrthoDB" id="9816402at2"/>
<dbReference type="Gene3D" id="3.40.228.10">
    <property type="entry name" value="Dimethylsulfoxide Reductase, domain 2"/>
    <property type="match status" value="1"/>
</dbReference>
<dbReference type="CDD" id="cd00207">
    <property type="entry name" value="fer2"/>
    <property type="match status" value="1"/>
</dbReference>
<dbReference type="SMART" id="SM00926">
    <property type="entry name" value="Molybdop_Fe4S4"/>
    <property type="match status" value="1"/>
</dbReference>
<comment type="subcellular location">
    <subcellularLocation>
        <location evidence="3">Membrane</location>
    </subcellularLocation>
</comment>
<keyword evidence="12" id="KW-0520">NAD</keyword>
<keyword evidence="8" id="KW-0479">Metal-binding</keyword>
<dbReference type="GO" id="GO:0046872">
    <property type="term" value="F:metal ion binding"/>
    <property type="evidence" value="ECO:0007669"/>
    <property type="project" value="UniProtKB-KW"/>
</dbReference>
<evidence type="ECO:0000259" key="20">
    <source>
        <dbReference type="PROSITE" id="PS51839"/>
    </source>
</evidence>
<dbReference type="CDD" id="cd02775">
    <property type="entry name" value="MopB_CT"/>
    <property type="match status" value="1"/>
</dbReference>
<evidence type="ECO:0000256" key="7">
    <source>
        <dbReference type="ARBA" id="ARBA00022719"/>
    </source>
</evidence>
<evidence type="ECO:0000256" key="16">
    <source>
        <dbReference type="ARBA" id="ARBA00047712"/>
    </source>
</evidence>
<evidence type="ECO:0000259" key="19">
    <source>
        <dbReference type="PROSITE" id="PS51669"/>
    </source>
</evidence>
<evidence type="ECO:0000256" key="5">
    <source>
        <dbReference type="ARBA" id="ARBA00022485"/>
    </source>
</evidence>
<dbReference type="Pfam" id="PF13510">
    <property type="entry name" value="Fer2_4"/>
    <property type="match status" value="1"/>
</dbReference>
<dbReference type="GO" id="GO:0003954">
    <property type="term" value="F:NADH dehydrogenase activity"/>
    <property type="evidence" value="ECO:0007669"/>
    <property type="project" value="TreeGrafter"/>
</dbReference>
<keyword evidence="9" id="KW-1278">Translocase</keyword>
<gene>
    <name evidence="21" type="ORF">SAMN02745165_01344</name>
</gene>
<dbReference type="GO" id="GO:0016020">
    <property type="term" value="C:membrane"/>
    <property type="evidence" value="ECO:0007669"/>
    <property type="project" value="UniProtKB-SubCell"/>
</dbReference>
<comment type="cofactor">
    <cofactor evidence="1">
        <name>[4Fe-4S] cluster</name>
        <dbReference type="ChEBI" id="CHEBI:49883"/>
    </cofactor>
</comment>
<dbReference type="InterPro" id="IPR006963">
    <property type="entry name" value="Mopterin_OxRdtase_4Fe-4S_dom"/>
</dbReference>
<dbReference type="Pfam" id="PF22117">
    <property type="entry name" value="Fer4_Nqo3"/>
    <property type="match status" value="1"/>
</dbReference>
<evidence type="ECO:0000256" key="17">
    <source>
        <dbReference type="RuleBase" id="RU004523"/>
    </source>
</evidence>
<evidence type="ECO:0000256" key="9">
    <source>
        <dbReference type="ARBA" id="ARBA00022967"/>
    </source>
</evidence>
<dbReference type="InterPro" id="IPR054351">
    <property type="entry name" value="NADH_UbQ_OxRdtase_ferredoxin"/>
</dbReference>
<feature type="domain" description="2Fe-2S ferredoxin-type" evidence="18">
    <location>
        <begin position="1"/>
        <end position="80"/>
    </location>
</feature>
<feature type="domain" description="4Fe-4S His(Cys)3-ligated-type" evidence="20">
    <location>
        <begin position="80"/>
        <end position="119"/>
    </location>
</feature>
<evidence type="ECO:0000256" key="6">
    <source>
        <dbReference type="ARBA" id="ARBA00022714"/>
    </source>
</evidence>
<dbReference type="SUPFAM" id="SSF54292">
    <property type="entry name" value="2Fe-2S ferredoxin-like"/>
    <property type="match status" value="1"/>
</dbReference>
<keyword evidence="11" id="KW-0411">Iron-sulfur</keyword>
<keyword evidence="10" id="KW-0408">Iron</keyword>
<dbReference type="GO" id="GO:0042773">
    <property type="term" value="P:ATP synthesis coupled electron transport"/>
    <property type="evidence" value="ECO:0007669"/>
    <property type="project" value="InterPro"/>
</dbReference>
<dbReference type="Pfam" id="PF04879">
    <property type="entry name" value="Molybdop_Fe4S4"/>
    <property type="match status" value="1"/>
</dbReference>
<comment type="similarity">
    <text evidence="4 17">Belongs to the complex I 75 kDa subunit family.</text>
</comment>
<evidence type="ECO:0000256" key="3">
    <source>
        <dbReference type="ARBA" id="ARBA00004370"/>
    </source>
</evidence>
<keyword evidence="5" id="KW-0004">4Fe-4S</keyword>
<dbReference type="Gene3D" id="3.10.20.740">
    <property type="match status" value="1"/>
</dbReference>
<dbReference type="FunFam" id="3.10.20.740:FF:000004">
    <property type="entry name" value="NADH-quinone oxidoreductase"/>
    <property type="match status" value="1"/>
</dbReference>
<evidence type="ECO:0000256" key="13">
    <source>
        <dbReference type="ARBA" id="ARBA00023075"/>
    </source>
</evidence>
<dbReference type="STRING" id="1122189.SAMN02745165_01344"/>
<evidence type="ECO:0000256" key="4">
    <source>
        <dbReference type="ARBA" id="ARBA00005404"/>
    </source>
</evidence>
<evidence type="ECO:0000256" key="1">
    <source>
        <dbReference type="ARBA" id="ARBA00001966"/>
    </source>
</evidence>
<evidence type="ECO:0000256" key="11">
    <source>
        <dbReference type="ARBA" id="ARBA00023014"/>
    </source>
</evidence>
<dbReference type="InterPro" id="IPR050123">
    <property type="entry name" value="Prok_molybdopt-oxidoreductase"/>
</dbReference>
<dbReference type="GO" id="GO:0048038">
    <property type="term" value="F:quinone binding"/>
    <property type="evidence" value="ECO:0007669"/>
    <property type="project" value="UniProtKB-KW"/>
</dbReference>
<dbReference type="GO" id="GO:0043546">
    <property type="term" value="F:molybdopterin cofactor binding"/>
    <property type="evidence" value="ECO:0007669"/>
    <property type="project" value="InterPro"/>
</dbReference>
<dbReference type="InterPro" id="IPR000283">
    <property type="entry name" value="NADH_UbQ_OxRdtase_75kDa_su_CS"/>
</dbReference>
<dbReference type="Pfam" id="PF01568">
    <property type="entry name" value="Molydop_binding"/>
    <property type="match status" value="1"/>
</dbReference>
<keyword evidence="22" id="KW-1185">Reference proteome</keyword>
<keyword evidence="14" id="KW-0472">Membrane</keyword>
<dbReference type="InterPro" id="IPR009010">
    <property type="entry name" value="Asp_de-COase-like_dom_sf"/>
</dbReference>
<comment type="catalytic activity">
    <reaction evidence="16">
        <text>a quinone + NADH + 5 H(+)(in) = a quinol + NAD(+) + 4 H(+)(out)</text>
        <dbReference type="Rhea" id="RHEA:57888"/>
        <dbReference type="ChEBI" id="CHEBI:15378"/>
        <dbReference type="ChEBI" id="CHEBI:24646"/>
        <dbReference type="ChEBI" id="CHEBI:57540"/>
        <dbReference type="ChEBI" id="CHEBI:57945"/>
        <dbReference type="ChEBI" id="CHEBI:132124"/>
    </reaction>
</comment>
<evidence type="ECO:0000313" key="21">
    <source>
        <dbReference type="EMBL" id="SHI98909.1"/>
    </source>
</evidence>
<dbReference type="SUPFAM" id="SSF54862">
    <property type="entry name" value="4Fe-4S ferredoxins"/>
    <property type="match status" value="1"/>
</dbReference>
<dbReference type="SUPFAM" id="SSF50692">
    <property type="entry name" value="ADC-like"/>
    <property type="match status" value="1"/>
</dbReference>
<dbReference type="AlphaFoldDB" id="A0A1M6FMS5"/>
<dbReference type="SMART" id="SM00929">
    <property type="entry name" value="NADH-G_4Fe-4S_3"/>
    <property type="match status" value="1"/>
</dbReference>
<reference evidence="21 22" key="1">
    <citation type="submission" date="2016-11" db="EMBL/GenBank/DDBJ databases">
        <authorList>
            <person name="Jaros S."/>
            <person name="Januszkiewicz K."/>
            <person name="Wedrychowicz H."/>
        </authorList>
    </citation>
    <scope>NUCLEOTIDE SEQUENCE [LARGE SCALE GENOMIC DNA]</scope>
    <source>
        <strain evidence="21 22">DSM 5091</strain>
    </source>
</reference>
<organism evidence="21 22">
    <name type="scientific">Malonomonas rubra DSM 5091</name>
    <dbReference type="NCBI Taxonomy" id="1122189"/>
    <lineage>
        <taxon>Bacteria</taxon>
        <taxon>Pseudomonadati</taxon>
        <taxon>Thermodesulfobacteriota</taxon>
        <taxon>Desulfuromonadia</taxon>
        <taxon>Desulfuromonadales</taxon>
        <taxon>Geopsychrobacteraceae</taxon>
        <taxon>Malonomonas</taxon>
    </lineage>
</organism>